<accession>A0ACD4VKH5</accession>
<proteinExistence type="predicted"/>
<reference evidence="1" key="1">
    <citation type="submission" date="2023-03" db="EMBL/GenBank/DDBJ databases">
        <title>Genome sequence of Brevundimonas nasdae SJTX8.</title>
        <authorList>
            <person name="Liang R."/>
        </authorList>
    </citation>
    <scope>NUCLEOTIDE SEQUENCE</scope>
    <source>
        <strain evidence="1">X8</strain>
    </source>
</reference>
<dbReference type="EMBL" id="CP119180">
    <property type="protein sequence ID" value="WOB78473.1"/>
    <property type="molecule type" value="Genomic_DNA"/>
</dbReference>
<name>A0ACD4VKH5_9CAUL</name>
<sequence>MAINPTKLQPPKADRPGQAFQDLVATIERAISGQTGVTMETNVLVRDADGDLREHDILLTHTEGLRVTKTAVECKDRGRKIGKPDLEAFRSKCEDTGIHKGVIVSSSGFAESAMKASRRTNIQCLELAKVDTFGWVGDAVFIHTERQFSRVDIHVVALTKVAEPFRIYGDAGELLMANFVNVAHQAISEKKTLSEETREGGGSAEILWKPADVVYVIDANEVRHEVDHIKISTDFTLVDTPQDFELHSYRGDTGQLEIASTDFVAGDFGGKLMMVRDGENIRVMLQPTNAPQSINGQSVESPAE</sequence>
<protein>
    <submittedName>
        <fullName evidence="1">Restriction endonuclease</fullName>
        <ecNumber evidence="1">3.1.21.-</ecNumber>
    </submittedName>
</protein>
<organism evidence="1 2">
    <name type="scientific">Brevundimonas nasdae</name>
    <dbReference type="NCBI Taxonomy" id="172043"/>
    <lineage>
        <taxon>Bacteria</taxon>
        <taxon>Pseudomonadati</taxon>
        <taxon>Pseudomonadota</taxon>
        <taxon>Alphaproteobacteria</taxon>
        <taxon>Caulobacterales</taxon>
        <taxon>Caulobacteraceae</taxon>
        <taxon>Brevundimonas</taxon>
    </lineage>
</organism>
<dbReference type="Proteomes" id="UP001302493">
    <property type="component" value="Chromosome"/>
</dbReference>
<evidence type="ECO:0000313" key="1">
    <source>
        <dbReference type="EMBL" id="WOB78473.1"/>
    </source>
</evidence>
<evidence type="ECO:0000313" key="2">
    <source>
        <dbReference type="Proteomes" id="UP001302493"/>
    </source>
</evidence>
<dbReference type="EC" id="3.1.21.-" evidence="1"/>
<keyword evidence="2" id="KW-1185">Reference proteome</keyword>
<keyword evidence="1" id="KW-0540">Nuclease</keyword>
<keyword evidence="1" id="KW-0378">Hydrolase</keyword>
<gene>
    <name evidence="1" type="ORF">PZA08_14395</name>
</gene>
<keyword evidence="1" id="KW-0255">Endonuclease</keyword>